<feature type="region of interest" description="Disordered" evidence="1">
    <location>
        <begin position="43"/>
        <end position="65"/>
    </location>
</feature>
<accession>A0AAV5SHT6</accession>
<sequence length="65" mass="6964">MARGEALARLHLRSNLPLSGRNVGPSQCQVSESQNGHFPIHARQSGPAQCGNGKEIDTRLSQEGI</sequence>
<evidence type="ECO:0000313" key="2">
    <source>
        <dbReference type="EMBL" id="GMS82445.1"/>
    </source>
</evidence>
<reference evidence="2" key="1">
    <citation type="submission" date="2023-10" db="EMBL/GenBank/DDBJ databases">
        <title>Genome assembly of Pristionchus species.</title>
        <authorList>
            <person name="Yoshida K."/>
            <person name="Sommer R.J."/>
        </authorList>
    </citation>
    <scope>NUCLEOTIDE SEQUENCE</scope>
    <source>
        <strain evidence="2">RS0144</strain>
    </source>
</reference>
<dbReference type="EMBL" id="BTSX01000002">
    <property type="protein sequence ID" value="GMS82445.1"/>
    <property type="molecule type" value="Genomic_DNA"/>
</dbReference>
<gene>
    <name evidence="2" type="ORF">PENTCL1PPCAC_4620</name>
</gene>
<organism evidence="2 3">
    <name type="scientific">Pristionchus entomophagus</name>
    <dbReference type="NCBI Taxonomy" id="358040"/>
    <lineage>
        <taxon>Eukaryota</taxon>
        <taxon>Metazoa</taxon>
        <taxon>Ecdysozoa</taxon>
        <taxon>Nematoda</taxon>
        <taxon>Chromadorea</taxon>
        <taxon>Rhabditida</taxon>
        <taxon>Rhabditina</taxon>
        <taxon>Diplogasteromorpha</taxon>
        <taxon>Diplogasteroidea</taxon>
        <taxon>Neodiplogasteridae</taxon>
        <taxon>Pristionchus</taxon>
    </lineage>
</organism>
<name>A0AAV5SHT6_9BILA</name>
<proteinExistence type="predicted"/>
<dbReference type="AlphaFoldDB" id="A0AAV5SHT6"/>
<dbReference type="Proteomes" id="UP001432027">
    <property type="component" value="Unassembled WGS sequence"/>
</dbReference>
<feature type="non-terminal residue" evidence="2">
    <location>
        <position position="65"/>
    </location>
</feature>
<keyword evidence="3" id="KW-1185">Reference proteome</keyword>
<evidence type="ECO:0000256" key="1">
    <source>
        <dbReference type="SAM" id="MobiDB-lite"/>
    </source>
</evidence>
<comment type="caution">
    <text evidence="2">The sequence shown here is derived from an EMBL/GenBank/DDBJ whole genome shotgun (WGS) entry which is preliminary data.</text>
</comment>
<protein>
    <submittedName>
        <fullName evidence="2">Uncharacterized protein</fullName>
    </submittedName>
</protein>
<evidence type="ECO:0000313" key="3">
    <source>
        <dbReference type="Proteomes" id="UP001432027"/>
    </source>
</evidence>
<feature type="compositionally biased region" description="Basic and acidic residues" evidence="1">
    <location>
        <begin position="54"/>
        <end position="65"/>
    </location>
</feature>